<evidence type="ECO:0000313" key="1">
    <source>
        <dbReference type="EMBL" id="KAJ4459928.1"/>
    </source>
</evidence>
<dbReference type="Proteomes" id="UP001141327">
    <property type="component" value="Unassembled WGS sequence"/>
</dbReference>
<sequence length="560" mass="61882">MASNPPPKSFLPFEDFNQGLTAENLPKFKEFVMGVLKSPSLIYDQQRASLAAAAARVFPYPTVSEEAQSLIQKEIIDLIGENGAPFHPRYVAPDYAKLLRVGSAFLELKPAHDLQEATTSLLTAYQYMPNAQLPVFIGHLDELLEPYLEGMTDAAARSVLKSFWTLVDRLNPSGFVHANIGPRPSRVGRLLLDIDREVRTITNLTLRYDPELTPDEFALEAVRNQLLLSKPYFVNHRLMLRDWGSDYCVASCLNGMPLRGGVMCTGDRISQAPAIYSLGTHVLVCWSCIHTLVRLNLKAMVEQLSDGTVDDVLDRVIPATVERLVEIVNSRVRFLVEEVGWYRTNYWVREGLLDPARFTSYAGLFGLNEAVAFLTSKLPHGPAGPARFGRDPQANRLALRLVERLHQEIDRWPAVHSGAWHDRVVLHAQVGINSDLAVTPGCRVPRGQEPADVCEHIGAEAPLHSHIAGGCSTIVDLEQTAAQNPAAVLDIAKGAMASGTRTLSIGTAGTEFVRVTGYLVRRSDMDKWAQTQATRHSTAALGAEFFAHHPESLHHRAQIE</sequence>
<dbReference type="Pfam" id="PF11230">
    <property type="entry name" value="YjjI-like"/>
    <property type="match status" value="2"/>
</dbReference>
<organism evidence="1 2">
    <name type="scientific">Paratrimastix pyriformis</name>
    <dbReference type="NCBI Taxonomy" id="342808"/>
    <lineage>
        <taxon>Eukaryota</taxon>
        <taxon>Metamonada</taxon>
        <taxon>Preaxostyla</taxon>
        <taxon>Paratrimastigidae</taxon>
        <taxon>Paratrimastix</taxon>
    </lineage>
</organism>
<comment type="caution">
    <text evidence="1">The sequence shown here is derived from an EMBL/GenBank/DDBJ whole genome shotgun (WGS) entry which is preliminary data.</text>
</comment>
<dbReference type="EMBL" id="JAPMOS010000016">
    <property type="protein sequence ID" value="KAJ4459928.1"/>
    <property type="molecule type" value="Genomic_DNA"/>
</dbReference>
<accession>A0ABQ8UL40</accession>
<reference evidence="1" key="1">
    <citation type="journal article" date="2022" name="bioRxiv">
        <title>Genomics of Preaxostyla Flagellates Illuminates Evolutionary Transitions and the Path Towards Mitochondrial Loss.</title>
        <authorList>
            <person name="Novak L.V.F."/>
            <person name="Treitli S.C."/>
            <person name="Pyrih J."/>
            <person name="Halakuc P."/>
            <person name="Pipaliya S.V."/>
            <person name="Vacek V."/>
            <person name="Brzon O."/>
            <person name="Soukal P."/>
            <person name="Eme L."/>
            <person name="Dacks J.B."/>
            <person name="Karnkowska A."/>
            <person name="Elias M."/>
            <person name="Hampl V."/>
        </authorList>
    </citation>
    <scope>NUCLEOTIDE SEQUENCE</scope>
    <source>
        <strain evidence="1">RCP-MX</strain>
    </source>
</reference>
<gene>
    <name evidence="1" type="ORF">PAPYR_3993</name>
</gene>
<keyword evidence="2" id="KW-1185">Reference proteome</keyword>
<dbReference type="Gene3D" id="3.20.70.20">
    <property type="match status" value="1"/>
</dbReference>
<protein>
    <submittedName>
        <fullName evidence="1">YjjI family glycine radical enzyme</fullName>
    </submittedName>
</protein>
<dbReference type="InterPro" id="IPR016905">
    <property type="entry name" value="Glycyl_radical_YjjI-like"/>
</dbReference>
<proteinExistence type="predicted"/>
<dbReference type="SUPFAM" id="SSF51998">
    <property type="entry name" value="PFL-like glycyl radical enzymes"/>
    <property type="match status" value="1"/>
</dbReference>
<evidence type="ECO:0000313" key="2">
    <source>
        <dbReference type="Proteomes" id="UP001141327"/>
    </source>
</evidence>
<name>A0ABQ8UL40_9EUKA</name>